<reference evidence="1 2" key="1">
    <citation type="submission" date="2021-06" db="EMBL/GenBank/DDBJ databases">
        <authorList>
            <person name="Palmer J.M."/>
        </authorList>
    </citation>
    <scope>NUCLEOTIDE SEQUENCE [LARGE SCALE GENOMIC DNA]</scope>
    <source>
        <strain evidence="1 2">GA_2019</strain>
        <tissue evidence="1">Muscle</tissue>
    </source>
</reference>
<keyword evidence="2" id="KW-1185">Reference proteome</keyword>
<evidence type="ECO:0000313" key="1">
    <source>
        <dbReference type="EMBL" id="MEQ2162877.1"/>
    </source>
</evidence>
<protein>
    <submittedName>
        <fullName evidence="1">Uncharacterized protein</fullName>
    </submittedName>
</protein>
<organism evidence="1 2">
    <name type="scientific">Goodea atripinnis</name>
    <dbReference type="NCBI Taxonomy" id="208336"/>
    <lineage>
        <taxon>Eukaryota</taxon>
        <taxon>Metazoa</taxon>
        <taxon>Chordata</taxon>
        <taxon>Craniata</taxon>
        <taxon>Vertebrata</taxon>
        <taxon>Euteleostomi</taxon>
        <taxon>Actinopterygii</taxon>
        <taxon>Neopterygii</taxon>
        <taxon>Teleostei</taxon>
        <taxon>Neoteleostei</taxon>
        <taxon>Acanthomorphata</taxon>
        <taxon>Ovalentaria</taxon>
        <taxon>Atherinomorphae</taxon>
        <taxon>Cyprinodontiformes</taxon>
        <taxon>Goodeidae</taxon>
        <taxon>Goodea</taxon>
    </lineage>
</organism>
<proteinExistence type="predicted"/>
<dbReference type="Proteomes" id="UP001476798">
    <property type="component" value="Unassembled WGS sequence"/>
</dbReference>
<name>A0ABV0MUY9_9TELE</name>
<sequence length="130" mass="14672">MRCEPAWVLSTSCIYKAKSDKPKTLFLIWIGLMLDVTVRGLSANSCECSSRWMLWQPGPTHPTRHSHSVKHPFSNKLEGNLVIFAEPLTAVGKHHPEGWKPSTSDTIKITALVLCNNYRFVLTAVRVKQK</sequence>
<comment type="caution">
    <text evidence="1">The sequence shown here is derived from an EMBL/GenBank/DDBJ whole genome shotgun (WGS) entry which is preliminary data.</text>
</comment>
<accession>A0ABV0MUY9</accession>
<dbReference type="EMBL" id="JAHRIO010012731">
    <property type="protein sequence ID" value="MEQ2162877.1"/>
    <property type="molecule type" value="Genomic_DNA"/>
</dbReference>
<evidence type="ECO:0000313" key="2">
    <source>
        <dbReference type="Proteomes" id="UP001476798"/>
    </source>
</evidence>
<gene>
    <name evidence="1" type="ORF">GOODEAATRI_024446</name>
</gene>